<comment type="caution">
    <text evidence="3">The sequence shown here is derived from an EMBL/GenBank/DDBJ whole genome shotgun (WGS) entry which is preliminary data.</text>
</comment>
<dbReference type="InterPro" id="IPR050300">
    <property type="entry name" value="GDXG_lipolytic_enzyme"/>
</dbReference>
<sequence>MKRNIKILLLLLLFPLVGLGQADVKSQLYLPANYDHYLELPYKKVDNWKGVMDLFIPQNAATPRPLILFVHGGGWTQGTKGTANQFKIFFKQDYAVATIEYRLAKDAPAPAAIEDVRSALCFLLKDPKYNIDPNKVVLMGGSAGGHLALLAGYQGVNKQFDADCDYQKTIKIAAVVDKYGITDVWEYINSKNGIRNAVWLGGKAKDQEFAAQLSPLTYVKKTSPPTFIVHGTADPSETTSTR</sequence>
<gene>
    <name evidence="3" type="ORF">E5L68_006610</name>
</gene>
<dbReference type="PANTHER" id="PTHR48081:SF13">
    <property type="entry name" value="ALPHA_BETA HYDROLASE"/>
    <property type="match status" value="1"/>
</dbReference>
<organism evidence="3 4">
    <name type="scientific">Pedobacter helvus</name>
    <dbReference type="NCBI Taxonomy" id="2563444"/>
    <lineage>
        <taxon>Bacteria</taxon>
        <taxon>Pseudomonadati</taxon>
        <taxon>Bacteroidota</taxon>
        <taxon>Sphingobacteriia</taxon>
        <taxon>Sphingobacteriales</taxon>
        <taxon>Sphingobacteriaceae</taxon>
        <taxon>Pedobacter</taxon>
    </lineage>
</organism>
<dbReference type="Gene3D" id="3.40.50.1820">
    <property type="entry name" value="alpha/beta hydrolase"/>
    <property type="match status" value="1"/>
</dbReference>
<dbReference type="EMBL" id="SRMP02000008">
    <property type="protein sequence ID" value="MFN0291055.1"/>
    <property type="molecule type" value="Genomic_DNA"/>
</dbReference>
<accession>A0ABW9JGJ9</accession>
<keyword evidence="1 3" id="KW-0378">Hydrolase</keyword>
<dbReference type="InterPro" id="IPR049492">
    <property type="entry name" value="BD-FAE-like_dom"/>
</dbReference>
<feature type="domain" description="BD-FAE-like" evidence="2">
    <location>
        <begin position="52"/>
        <end position="236"/>
    </location>
</feature>
<evidence type="ECO:0000256" key="1">
    <source>
        <dbReference type="ARBA" id="ARBA00022801"/>
    </source>
</evidence>
<dbReference type="RefSeq" id="WP_138730263.1">
    <property type="nucleotide sequence ID" value="NZ_SRMP02000008.1"/>
</dbReference>
<protein>
    <submittedName>
        <fullName evidence="3">Alpha/beta hydrolase fold domain-containing protein</fullName>
    </submittedName>
</protein>
<proteinExistence type="predicted"/>
<evidence type="ECO:0000259" key="2">
    <source>
        <dbReference type="Pfam" id="PF20434"/>
    </source>
</evidence>
<dbReference type="Pfam" id="PF20434">
    <property type="entry name" value="BD-FAE"/>
    <property type="match status" value="1"/>
</dbReference>
<reference evidence="3 4" key="1">
    <citation type="submission" date="2024-12" db="EMBL/GenBank/DDBJ databases">
        <authorList>
            <person name="Hu S."/>
        </authorList>
    </citation>
    <scope>NUCLEOTIDE SEQUENCE [LARGE SCALE GENOMIC DNA]</scope>
    <source>
        <strain evidence="3 4">P-25</strain>
    </source>
</reference>
<evidence type="ECO:0000313" key="3">
    <source>
        <dbReference type="EMBL" id="MFN0291055.1"/>
    </source>
</evidence>
<evidence type="ECO:0000313" key="4">
    <source>
        <dbReference type="Proteomes" id="UP001517367"/>
    </source>
</evidence>
<keyword evidence="4" id="KW-1185">Reference proteome</keyword>
<name>A0ABW9JGJ9_9SPHI</name>
<dbReference type="InterPro" id="IPR029058">
    <property type="entry name" value="AB_hydrolase_fold"/>
</dbReference>
<dbReference type="GO" id="GO:0016787">
    <property type="term" value="F:hydrolase activity"/>
    <property type="evidence" value="ECO:0007669"/>
    <property type="project" value="UniProtKB-KW"/>
</dbReference>
<dbReference type="PANTHER" id="PTHR48081">
    <property type="entry name" value="AB HYDROLASE SUPERFAMILY PROTEIN C4A8.06C"/>
    <property type="match status" value="1"/>
</dbReference>
<dbReference type="SUPFAM" id="SSF53474">
    <property type="entry name" value="alpha/beta-Hydrolases"/>
    <property type="match status" value="1"/>
</dbReference>
<dbReference type="Proteomes" id="UP001517367">
    <property type="component" value="Unassembled WGS sequence"/>
</dbReference>